<sequence>MNRKLLIYLGFFAVLVAGFYFFLFRGTDSWKKKLSVISYVKPFRFTTQDGLPFTDRDMLGKVSVVEYFFTTCKGICPKMNNNMKTVYEAFKNEPDFMIVAYTCDPATDSAARLKVYADSMKIDTHKWTLLTGRKDSLYQLARSAYLLDDPKNNFEKIEDQFIHTQFFALVDKNGKVRGQVYDGLKAEELERLKRDIRSLLSEKGSGNFVNGIFTNNPK</sequence>
<dbReference type="PROSITE" id="PS51352">
    <property type="entry name" value="THIOREDOXIN_2"/>
    <property type="match status" value="1"/>
</dbReference>
<evidence type="ECO:0000256" key="1">
    <source>
        <dbReference type="ARBA" id="ARBA00010996"/>
    </source>
</evidence>
<evidence type="ECO:0000256" key="5">
    <source>
        <dbReference type="SAM" id="Phobius"/>
    </source>
</evidence>
<evidence type="ECO:0000313" key="7">
    <source>
        <dbReference type="EMBL" id="SJZ68195.1"/>
    </source>
</evidence>
<keyword evidence="5" id="KW-1133">Transmembrane helix</keyword>
<evidence type="ECO:0000259" key="6">
    <source>
        <dbReference type="PROSITE" id="PS51352"/>
    </source>
</evidence>
<dbReference type="InterPro" id="IPR013766">
    <property type="entry name" value="Thioredoxin_domain"/>
</dbReference>
<dbReference type="RefSeq" id="WP_078830924.1">
    <property type="nucleotide sequence ID" value="NZ_FUWH01000003.1"/>
</dbReference>
<keyword evidence="5" id="KW-0812">Transmembrane</keyword>
<feature type="binding site" evidence="3">
    <location>
        <position position="72"/>
    </location>
    <ligand>
        <name>Cu cation</name>
        <dbReference type="ChEBI" id="CHEBI:23378"/>
    </ligand>
</feature>
<dbReference type="PANTHER" id="PTHR12151:SF25">
    <property type="entry name" value="LINALOOL DEHYDRATASE_ISOMERASE DOMAIN-CONTAINING PROTEIN"/>
    <property type="match status" value="1"/>
</dbReference>
<organism evidence="7 8">
    <name type="scientific">Sediminibacterium ginsengisoli</name>
    <dbReference type="NCBI Taxonomy" id="413434"/>
    <lineage>
        <taxon>Bacteria</taxon>
        <taxon>Pseudomonadati</taxon>
        <taxon>Bacteroidota</taxon>
        <taxon>Chitinophagia</taxon>
        <taxon>Chitinophagales</taxon>
        <taxon>Chitinophagaceae</taxon>
        <taxon>Sediminibacterium</taxon>
    </lineage>
</organism>
<comment type="similarity">
    <text evidence="1">Belongs to the SCO1/2 family.</text>
</comment>
<keyword evidence="8" id="KW-1185">Reference proteome</keyword>
<dbReference type="EMBL" id="FUWH01000003">
    <property type="protein sequence ID" value="SJZ68195.1"/>
    <property type="molecule type" value="Genomic_DNA"/>
</dbReference>
<keyword evidence="4" id="KW-1015">Disulfide bond</keyword>
<dbReference type="Pfam" id="PF02630">
    <property type="entry name" value="SCO1-SenC"/>
    <property type="match status" value="1"/>
</dbReference>
<dbReference type="InterPro" id="IPR003782">
    <property type="entry name" value="SCO1/SenC"/>
</dbReference>
<dbReference type="STRING" id="413434.SAMN04488132_103461"/>
<proteinExistence type="inferred from homology"/>
<dbReference type="InterPro" id="IPR036249">
    <property type="entry name" value="Thioredoxin-like_sf"/>
</dbReference>
<dbReference type="SUPFAM" id="SSF52833">
    <property type="entry name" value="Thioredoxin-like"/>
    <property type="match status" value="1"/>
</dbReference>
<feature type="binding site" evidence="3">
    <location>
        <position position="76"/>
    </location>
    <ligand>
        <name>Cu cation</name>
        <dbReference type="ChEBI" id="CHEBI:23378"/>
    </ligand>
</feature>
<name>A0A1T4MN18_9BACT</name>
<accession>A0A1T4MN18</accession>
<reference evidence="7 8" key="1">
    <citation type="submission" date="2017-02" db="EMBL/GenBank/DDBJ databases">
        <authorList>
            <person name="Peterson S.W."/>
        </authorList>
    </citation>
    <scope>NUCLEOTIDE SEQUENCE [LARGE SCALE GENOMIC DNA]</scope>
    <source>
        <strain evidence="7 8">DSM 22335</strain>
    </source>
</reference>
<gene>
    <name evidence="7" type="ORF">SAMN04488132_103461</name>
</gene>
<feature type="binding site" evidence="3">
    <location>
        <position position="163"/>
    </location>
    <ligand>
        <name>Cu cation</name>
        <dbReference type="ChEBI" id="CHEBI:23378"/>
    </ligand>
</feature>
<protein>
    <submittedName>
        <fullName evidence="7">Protein SCO1/2</fullName>
    </submittedName>
</protein>
<dbReference type="CDD" id="cd02968">
    <property type="entry name" value="SCO"/>
    <property type="match status" value="1"/>
</dbReference>
<dbReference type="OrthoDB" id="9811998at2"/>
<keyword evidence="3" id="KW-0479">Metal-binding</keyword>
<keyword evidence="5" id="KW-0472">Membrane</keyword>
<keyword evidence="2 3" id="KW-0186">Copper</keyword>
<dbReference type="PANTHER" id="PTHR12151">
    <property type="entry name" value="ELECTRON TRANSPORT PROTIN SCO1/SENC FAMILY MEMBER"/>
    <property type="match status" value="1"/>
</dbReference>
<dbReference type="Proteomes" id="UP000190888">
    <property type="component" value="Unassembled WGS sequence"/>
</dbReference>
<feature type="disulfide bond" description="Redox-active" evidence="4">
    <location>
        <begin position="72"/>
        <end position="76"/>
    </location>
</feature>
<dbReference type="Gene3D" id="3.40.30.10">
    <property type="entry name" value="Glutaredoxin"/>
    <property type="match status" value="1"/>
</dbReference>
<dbReference type="GO" id="GO:0046872">
    <property type="term" value="F:metal ion binding"/>
    <property type="evidence" value="ECO:0007669"/>
    <property type="project" value="UniProtKB-KW"/>
</dbReference>
<evidence type="ECO:0000256" key="2">
    <source>
        <dbReference type="ARBA" id="ARBA00023008"/>
    </source>
</evidence>
<evidence type="ECO:0000256" key="4">
    <source>
        <dbReference type="PIRSR" id="PIRSR603782-2"/>
    </source>
</evidence>
<dbReference type="AlphaFoldDB" id="A0A1T4MN18"/>
<feature type="domain" description="Thioredoxin" evidence="6">
    <location>
        <begin position="34"/>
        <end position="201"/>
    </location>
</feature>
<evidence type="ECO:0000313" key="8">
    <source>
        <dbReference type="Proteomes" id="UP000190888"/>
    </source>
</evidence>
<evidence type="ECO:0000256" key="3">
    <source>
        <dbReference type="PIRSR" id="PIRSR603782-1"/>
    </source>
</evidence>
<feature type="transmembrane region" description="Helical" evidence="5">
    <location>
        <begin position="6"/>
        <end position="24"/>
    </location>
</feature>